<keyword evidence="5" id="KW-1185">Reference proteome</keyword>
<evidence type="ECO:0000313" key="4">
    <source>
        <dbReference type="EMBL" id="CAK0751944.1"/>
    </source>
</evidence>
<dbReference type="EMBL" id="CAUYUE010000003">
    <property type="protein sequence ID" value="CAK0751944.1"/>
    <property type="molecule type" value="Genomic_DNA"/>
</dbReference>
<evidence type="ECO:0000313" key="5">
    <source>
        <dbReference type="Proteomes" id="UP001314263"/>
    </source>
</evidence>
<evidence type="ECO:0000256" key="1">
    <source>
        <dbReference type="SAM" id="MobiDB-lite"/>
    </source>
</evidence>
<dbReference type="PANTHER" id="PTHR46817">
    <property type="entry name" value="PHOSPHOINOSITIDE PHOSPHATASE SAC9-RELATED"/>
    <property type="match status" value="1"/>
</dbReference>
<evidence type="ECO:0000259" key="3">
    <source>
        <dbReference type="PROSITE" id="PS50275"/>
    </source>
</evidence>
<feature type="domain" description="SAC" evidence="3">
    <location>
        <begin position="159"/>
        <end position="536"/>
    </location>
</feature>
<sequence>MSAQDSRNCSPGRDTTEPRAKRNTSCIVVRSKGQPEKYSLILTLSTRWDTQLIHIDPQTGCLLFRDRKGADVFDSEGGALDVLAAMADIEIVERGCALLGYAPIGNIGMLLLATRLRTAALLPGGHAVRLVTESRWLQLPLEESGQRLTPEEVDRAEMMHKYTLNNAHYFCETADVTRPFPSRRPVCSPSWEFVWNRWLAASLRSQGLAEHCPQLLQGVVESRSLEDNQGTRYTLVLFSRRSRLHPGMRYIARGLNSRASPGNEIECEQLLYVPQPSGRDLEWSSYVWRRGTVPIWWGVEIKSGGVGEATIVVSNDKPYRGTRRYFRRLQRRYCQPCQDQIEGREAEPREPLDSSSNTTEQNGSSPRAMPDQPGSLQTPVVCINLLRCNMQRKDELLLSEHFSEGVRWARKQQPGLPVRVINFDWHGMVKELREKGTVEGLWALLETIISQGDVSAGVLKTTGASEGQAPADRAASSNGASTSREASWGEDLQVTWRSRQKGVVRYNCADSLDRTNAASYFAAVQVLAEQCRRLGIDVEASSSQSAAPAASGSSTPVGSRGRQGWNLDISAIHRRIRDEVRGAGTRPRPEACPLPPGWEERTDASGRKFYIDHNTKNTTWVRPDPPPAASMAVPAAESAVSEQSSVHGGSPASSSLTDVTEALPASIAPPEFGLFGLGLDEVRARLRPDLVTQHAEIFLINGDMNSNLYTSSRAMHSSILSLLQAEGSNMSRAGVGRLQNMTVSVQRRWNNVLSDATRQTVVELFLGLRLKTYFPSARLPYTDSFPRGDGSDEEDSETDDLAFSAASSKAGLERELVNQHTLMEANHSFPVQTEATTPWQQLASEPGHILDPLTLSDLTSAG</sequence>
<organism evidence="4 5">
    <name type="scientific">Coccomyxa viridis</name>
    <dbReference type="NCBI Taxonomy" id="1274662"/>
    <lineage>
        <taxon>Eukaryota</taxon>
        <taxon>Viridiplantae</taxon>
        <taxon>Chlorophyta</taxon>
        <taxon>core chlorophytes</taxon>
        <taxon>Trebouxiophyceae</taxon>
        <taxon>Trebouxiophyceae incertae sedis</taxon>
        <taxon>Coccomyxaceae</taxon>
        <taxon>Coccomyxa</taxon>
    </lineage>
</organism>
<dbReference type="PROSITE" id="PS50275">
    <property type="entry name" value="SAC"/>
    <property type="match status" value="1"/>
</dbReference>
<feature type="region of interest" description="Disordered" evidence="1">
    <location>
        <begin position="540"/>
        <end position="565"/>
    </location>
</feature>
<gene>
    <name evidence="4" type="ORF">CVIRNUC_002107</name>
</gene>
<dbReference type="InterPro" id="IPR002013">
    <property type="entry name" value="SAC_dom"/>
</dbReference>
<dbReference type="InterPro" id="IPR001202">
    <property type="entry name" value="WW_dom"/>
</dbReference>
<dbReference type="Pfam" id="PF02383">
    <property type="entry name" value="Syja_N"/>
    <property type="match status" value="1"/>
</dbReference>
<dbReference type="AlphaFoldDB" id="A0AAV1HV07"/>
<feature type="compositionally biased region" description="Polar residues" evidence="1">
    <location>
        <begin position="475"/>
        <end position="485"/>
    </location>
</feature>
<dbReference type="InterPro" id="IPR036020">
    <property type="entry name" value="WW_dom_sf"/>
</dbReference>
<accession>A0AAV1HV07</accession>
<dbReference type="PANTHER" id="PTHR46817:SF1">
    <property type="entry name" value="SAC DOMAIN-CONTAINING PROTEIN"/>
    <property type="match status" value="1"/>
</dbReference>
<comment type="caution">
    <text evidence="4">The sequence shown here is derived from an EMBL/GenBank/DDBJ whole genome shotgun (WGS) entry which is preliminary data.</text>
</comment>
<dbReference type="SUPFAM" id="SSF51045">
    <property type="entry name" value="WW domain"/>
    <property type="match status" value="1"/>
</dbReference>
<feature type="domain" description="WW" evidence="2">
    <location>
        <begin position="592"/>
        <end position="625"/>
    </location>
</feature>
<feature type="compositionally biased region" description="Low complexity" evidence="1">
    <location>
        <begin position="540"/>
        <end position="554"/>
    </location>
</feature>
<proteinExistence type="predicted"/>
<dbReference type="Pfam" id="PF00397">
    <property type="entry name" value="WW"/>
    <property type="match status" value="1"/>
</dbReference>
<protein>
    <recommendedName>
        <fullName evidence="6">Phosphoinositide phosphatase SAC9</fullName>
    </recommendedName>
</protein>
<feature type="region of interest" description="Disordered" evidence="1">
    <location>
        <begin position="462"/>
        <end position="489"/>
    </location>
</feature>
<feature type="compositionally biased region" description="Basic and acidic residues" evidence="1">
    <location>
        <begin position="341"/>
        <end position="352"/>
    </location>
</feature>
<dbReference type="PROSITE" id="PS50020">
    <property type="entry name" value="WW_DOMAIN_2"/>
    <property type="match status" value="1"/>
</dbReference>
<feature type="region of interest" description="Disordered" evidence="1">
    <location>
        <begin position="578"/>
        <end position="599"/>
    </location>
</feature>
<dbReference type="Gene3D" id="2.20.70.10">
    <property type="match status" value="1"/>
</dbReference>
<dbReference type="Proteomes" id="UP001314263">
    <property type="component" value="Unassembled WGS sequence"/>
</dbReference>
<dbReference type="CDD" id="cd00201">
    <property type="entry name" value="WW"/>
    <property type="match status" value="1"/>
</dbReference>
<feature type="compositionally biased region" description="Polar residues" evidence="1">
    <location>
        <begin position="353"/>
        <end position="365"/>
    </location>
</feature>
<name>A0AAV1HV07_9CHLO</name>
<reference evidence="4 5" key="1">
    <citation type="submission" date="2023-10" db="EMBL/GenBank/DDBJ databases">
        <authorList>
            <person name="Maclean D."/>
            <person name="Macfadyen A."/>
        </authorList>
    </citation>
    <scope>NUCLEOTIDE SEQUENCE [LARGE SCALE GENOMIC DNA]</scope>
</reference>
<dbReference type="SMART" id="SM00456">
    <property type="entry name" value="WW"/>
    <property type="match status" value="1"/>
</dbReference>
<evidence type="ECO:0000259" key="2">
    <source>
        <dbReference type="PROSITE" id="PS50020"/>
    </source>
</evidence>
<feature type="region of interest" description="Disordered" evidence="1">
    <location>
        <begin position="340"/>
        <end position="375"/>
    </location>
</feature>
<feature type="region of interest" description="Disordered" evidence="1">
    <location>
        <begin position="1"/>
        <end position="23"/>
    </location>
</feature>
<dbReference type="GO" id="GO:0016791">
    <property type="term" value="F:phosphatase activity"/>
    <property type="evidence" value="ECO:0007669"/>
    <property type="project" value="InterPro"/>
</dbReference>
<evidence type="ECO:0008006" key="6">
    <source>
        <dbReference type="Google" id="ProtNLM"/>
    </source>
</evidence>
<dbReference type="PROSITE" id="PS01159">
    <property type="entry name" value="WW_DOMAIN_1"/>
    <property type="match status" value="1"/>
</dbReference>